<dbReference type="Proteomes" id="UP001163324">
    <property type="component" value="Chromosome 2"/>
</dbReference>
<reference evidence="1" key="1">
    <citation type="submission" date="2022-10" db="EMBL/GenBank/DDBJ databases">
        <title>Complete Genome of Trichothecium roseum strain YXFP-22015, a Plant Pathogen Isolated from Citrus.</title>
        <authorList>
            <person name="Wang Y."/>
            <person name="Zhu L."/>
        </authorList>
    </citation>
    <scope>NUCLEOTIDE SEQUENCE</scope>
    <source>
        <strain evidence="1">YXFP-22015</strain>
    </source>
</reference>
<gene>
    <name evidence="1" type="ORF">N3K66_001772</name>
</gene>
<evidence type="ECO:0000313" key="2">
    <source>
        <dbReference type="Proteomes" id="UP001163324"/>
    </source>
</evidence>
<proteinExistence type="predicted"/>
<name>A0ACC0V9L3_9HYPO</name>
<accession>A0ACC0V9L3</accession>
<protein>
    <submittedName>
        <fullName evidence="1">Uncharacterized protein</fullName>
    </submittedName>
</protein>
<evidence type="ECO:0000313" key="1">
    <source>
        <dbReference type="EMBL" id="KAI9902420.1"/>
    </source>
</evidence>
<sequence length="231" mass="25182">MEHPVKEIGNVITTLCKGSPEQQESTLKAYFLPNASFTHPFCRVPSFSKGDVPLAGGVDSLWVILGVYRWYRTMSPHIDIAVDSAVFDQRSGLLYVTLRQTFAVWFIPLYKAPVKLVSVLQLTQRSSSEQPADASSTGRSGGGGSLAEGRESLSSSPGALAGPGQERARFYIASQEDLYQVNDCLQFLLPGLGPMLWFGWQVYSTVLCVIGSLLFLPLYLVLNKGARAKSG</sequence>
<dbReference type="EMBL" id="CM047941">
    <property type="protein sequence ID" value="KAI9902420.1"/>
    <property type="molecule type" value="Genomic_DNA"/>
</dbReference>
<keyword evidence="2" id="KW-1185">Reference proteome</keyword>
<comment type="caution">
    <text evidence="1">The sequence shown here is derived from an EMBL/GenBank/DDBJ whole genome shotgun (WGS) entry which is preliminary data.</text>
</comment>
<organism evidence="1 2">
    <name type="scientific">Trichothecium roseum</name>
    <dbReference type="NCBI Taxonomy" id="47278"/>
    <lineage>
        <taxon>Eukaryota</taxon>
        <taxon>Fungi</taxon>
        <taxon>Dikarya</taxon>
        <taxon>Ascomycota</taxon>
        <taxon>Pezizomycotina</taxon>
        <taxon>Sordariomycetes</taxon>
        <taxon>Hypocreomycetidae</taxon>
        <taxon>Hypocreales</taxon>
        <taxon>Hypocreales incertae sedis</taxon>
        <taxon>Trichothecium</taxon>
    </lineage>
</organism>